<reference evidence="10 11" key="1">
    <citation type="submission" date="2017-06" db="EMBL/GenBank/DDBJ databases">
        <title>Genome sequencing of cyanobaciteial culture collection at National Institute for Environmental Studies (NIES).</title>
        <authorList>
            <person name="Hirose Y."/>
            <person name="Shimura Y."/>
            <person name="Fujisawa T."/>
            <person name="Nakamura Y."/>
            <person name="Kawachi M."/>
        </authorList>
    </citation>
    <scope>NUCLEOTIDE SEQUENCE [LARGE SCALE GENOMIC DNA]</scope>
    <source>
        <strain evidence="10 11">NIES-37</strain>
    </source>
</reference>
<dbReference type="Pfam" id="PF00582">
    <property type="entry name" value="Usp"/>
    <property type="match status" value="1"/>
</dbReference>
<dbReference type="InterPro" id="IPR006153">
    <property type="entry name" value="Cation/H_exchanger_TM"/>
</dbReference>
<dbReference type="InterPro" id="IPR038770">
    <property type="entry name" value="Na+/solute_symporter_sf"/>
</dbReference>
<evidence type="ECO:0000313" key="11">
    <source>
        <dbReference type="Proteomes" id="UP000218785"/>
    </source>
</evidence>
<name>A0A1Z4MZQ2_9CYAN</name>
<keyword evidence="4 7" id="KW-1133">Transmembrane helix</keyword>
<dbReference type="EMBL" id="AP018248">
    <property type="protein sequence ID" value="BAY98910.1"/>
    <property type="molecule type" value="Genomic_DNA"/>
</dbReference>
<evidence type="ECO:0000259" key="9">
    <source>
        <dbReference type="Pfam" id="PF00999"/>
    </source>
</evidence>
<evidence type="ECO:0000256" key="1">
    <source>
        <dbReference type="ARBA" id="ARBA00004141"/>
    </source>
</evidence>
<feature type="domain" description="Cation/H+ exchanger transmembrane" evidence="9">
    <location>
        <begin position="20"/>
        <end position="400"/>
    </location>
</feature>
<dbReference type="InterPro" id="IPR006016">
    <property type="entry name" value="UspA"/>
</dbReference>
<dbReference type="GO" id="GO:1902600">
    <property type="term" value="P:proton transmembrane transport"/>
    <property type="evidence" value="ECO:0007669"/>
    <property type="project" value="InterPro"/>
</dbReference>
<dbReference type="InterPro" id="IPR014729">
    <property type="entry name" value="Rossmann-like_a/b/a_fold"/>
</dbReference>
<evidence type="ECO:0000256" key="6">
    <source>
        <dbReference type="ARBA" id="ARBA00023136"/>
    </source>
</evidence>
<protein>
    <submittedName>
        <fullName evidence="10">Sodium/hydrogen exchanger</fullName>
    </submittedName>
</protein>
<dbReference type="InterPro" id="IPR050794">
    <property type="entry name" value="CPA2_transporter"/>
</dbReference>
<dbReference type="GO" id="GO:0015297">
    <property type="term" value="F:antiporter activity"/>
    <property type="evidence" value="ECO:0007669"/>
    <property type="project" value="InterPro"/>
</dbReference>
<dbReference type="Gene3D" id="3.40.50.620">
    <property type="entry name" value="HUPs"/>
    <property type="match status" value="1"/>
</dbReference>
<feature type="transmembrane region" description="Helical" evidence="7">
    <location>
        <begin position="66"/>
        <end position="87"/>
    </location>
</feature>
<feature type="transmembrane region" description="Helical" evidence="7">
    <location>
        <begin position="134"/>
        <end position="156"/>
    </location>
</feature>
<keyword evidence="2" id="KW-0813">Transport</keyword>
<dbReference type="Gene3D" id="1.20.1530.20">
    <property type="match status" value="1"/>
</dbReference>
<dbReference type="SUPFAM" id="SSF52402">
    <property type="entry name" value="Adenine nucleotide alpha hydrolases-like"/>
    <property type="match status" value="2"/>
</dbReference>
<feature type="transmembrane region" description="Helical" evidence="7">
    <location>
        <begin position="241"/>
        <end position="267"/>
    </location>
</feature>
<dbReference type="PANTHER" id="PTHR32468">
    <property type="entry name" value="CATION/H + ANTIPORTER"/>
    <property type="match status" value="1"/>
</dbReference>
<evidence type="ECO:0000256" key="2">
    <source>
        <dbReference type="ARBA" id="ARBA00022448"/>
    </source>
</evidence>
<evidence type="ECO:0000256" key="4">
    <source>
        <dbReference type="ARBA" id="ARBA00022989"/>
    </source>
</evidence>
<dbReference type="Pfam" id="PF00999">
    <property type="entry name" value="Na_H_Exchanger"/>
    <property type="match status" value="1"/>
</dbReference>
<feature type="transmembrane region" description="Helical" evidence="7">
    <location>
        <begin position="6"/>
        <end position="25"/>
    </location>
</feature>
<dbReference type="KEGG" id="ttq:NIES37_28880"/>
<dbReference type="PANTHER" id="PTHR32468:SF0">
    <property type="entry name" value="K(+)_H(+) ANTIPORTER 1"/>
    <property type="match status" value="1"/>
</dbReference>
<feature type="transmembrane region" description="Helical" evidence="7">
    <location>
        <begin position="99"/>
        <end position="122"/>
    </location>
</feature>
<keyword evidence="11" id="KW-1185">Reference proteome</keyword>
<accession>A0A1Z4MZQ2</accession>
<evidence type="ECO:0000256" key="5">
    <source>
        <dbReference type="ARBA" id="ARBA00023065"/>
    </source>
</evidence>
<feature type="transmembrane region" description="Helical" evidence="7">
    <location>
        <begin position="315"/>
        <end position="338"/>
    </location>
</feature>
<dbReference type="RefSeq" id="WP_096576685.1">
    <property type="nucleotide sequence ID" value="NZ_CAWNJS010000001.1"/>
</dbReference>
<feature type="transmembrane region" description="Helical" evidence="7">
    <location>
        <begin position="197"/>
        <end position="221"/>
    </location>
</feature>
<dbReference type="Proteomes" id="UP000218785">
    <property type="component" value="Chromosome"/>
</dbReference>
<feature type="domain" description="UspA" evidence="8">
    <location>
        <begin position="431"/>
        <end position="567"/>
    </location>
</feature>
<comment type="subcellular location">
    <subcellularLocation>
        <location evidence="1">Membrane</location>
        <topology evidence="1">Multi-pass membrane protein</topology>
    </subcellularLocation>
</comment>
<evidence type="ECO:0000256" key="3">
    <source>
        <dbReference type="ARBA" id="ARBA00022692"/>
    </source>
</evidence>
<keyword evidence="5" id="KW-0406">Ion transport</keyword>
<proteinExistence type="predicted"/>
<gene>
    <name evidence="10" type="ORF">NIES37_28880</name>
</gene>
<sequence length="725" mass="79512">MHTVILVLFEVLIVIGLSRLVGLGFKSIKQPLVIGEIVAGIMLGPSLFGLIAPSAAATLFPPEAVPFLNVLSQVGLIFFMFLIGLELNPRYLSGQLETAVLTSHVSILVPFSLGTLLAVLLYPLVSNASVSFTAFALFLGAAMSITAFPVLARIITENNLQGTRLGTLALTCAAVDDVTAWCVLAVAIAVAREGNIISAWPTIVESILYIGFMLTVGRWFLQRLATYHQRTGRLSQMVVALIYMGVVASALVTELIGIHLIFGAFLLGAAMPKNADLVRELAEKTEDFVLVFLLPVFFAYSGLRTQIGLLNRPELWLLCALVLAVAIAGKYIGTYVAARVSGINKREASALGWLMNTRGLTELIVLNIGLELGVVSPLLFTMLVIMALVTTFMTSPLLEWTYPKKLIRLDVVEPELEEETDTPTRITEEYRILVPVANPSTQKGLLQLAVAIALNYRQSAVVHPLSLIEFEEDYAFESTPVEANRLIAQRRQQLEELINNLEPATSRAYVHPIIRTSSNVARETAQIAQIEQPNLILVGWHRPAFSNNRLGGRVGQILTTAPVDVAVFIDRGGERLESLLVPYSANIHDDLALILALRLLINRDTCMLRILQVRAENQVKDEMSHELQIMMEQLPNSVRDRIEIQMIEAPDPIQAVVEASESVDLTIAGTSRAWGIERQTLGRYTDELAIQCRSSLLITRRYSQVTSHLASVLPDVSSPESAARS</sequence>
<feature type="transmembrane region" description="Helical" evidence="7">
    <location>
        <begin position="37"/>
        <end position="60"/>
    </location>
</feature>
<keyword evidence="6 7" id="KW-0472">Membrane</keyword>
<evidence type="ECO:0000256" key="7">
    <source>
        <dbReference type="SAM" id="Phobius"/>
    </source>
</evidence>
<dbReference type="AlphaFoldDB" id="A0A1Z4MZQ2"/>
<keyword evidence="3 7" id="KW-0812">Transmembrane</keyword>
<evidence type="ECO:0000259" key="8">
    <source>
        <dbReference type="Pfam" id="PF00582"/>
    </source>
</evidence>
<feature type="transmembrane region" description="Helical" evidence="7">
    <location>
        <begin position="168"/>
        <end position="191"/>
    </location>
</feature>
<organism evidence="10 11">
    <name type="scientific">Tolypothrix tenuis PCC 7101</name>
    <dbReference type="NCBI Taxonomy" id="231146"/>
    <lineage>
        <taxon>Bacteria</taxon>
        <taxon>Bacillati</taxon>
        <taxon>Cyanobacteriota</taxon>
        <taxon>Cyanophyceae</taxon>
        <taxon>Nostocales</taxon>
        <taxon>Tolypothrichaceae</taxon>
        <taxon>Tolypothrix</taxon>
    </lineage>
</organism>
<dbReference type="Gene3D" id="3.40.50.12370">
    <property type="match status" value="1"/>
</dbReference>
<evidence type="ECO:0000313" key="10">
    <source>
        <dbReference type="EMBL" id="BAY98910.1"/>
    </source>
</evidence>
<dbReference type="GO" id="GO:0016020">
    <property type="term" value="C:membrane"/>
    <property type="evidence" value="ECO:0007669"/>
    <property type="project" value="UniProtKB-SubCell"/>
</dbReference>